<dbReference type="KEGG" id="fhi:FSC454_00120"/>
<evidence type="ECO:0008006" key="4">
    <source>
        <dbReference type="Google" id="ProtNLM"/>
    </source>
</evidence>
<evidence type="ECO:0000313" key="3">
    <source>
        <dbReference type="Proteomes" id="UP000182459"/>
    </source>
</evidence>
<name>A0AAC9NNE8_9GAMM</name>
<dbReference type="AlphaFoldDB" id="A0AAC9NNE8"/>
<keyword evidence="1" id="KW-0732">Signal</keyword>
<dbReference type="Proteomes" id="UP000182459">
    <property type="component" value="Chromosome"/>
</dbReference>
<keyword evidence="3" id="KW-1185">Reference proteome</keyword>
<organism evidence="2 3">
    <name type="scientific">Francisella hispaniensis FSC454</name>
    <dbReference type="NCBI Taxonomy" id="1088883"/>
    <lineage>
        <taxon>Bacteria</taxon>
        <taxon>Pseudomonadati</taxon>
        <taxon>Pseudomonadota</taxon>
        <taxon>Gammaproteobacteria</taxon>
        <taxon>Thiotrichales</taxon>
        <taxon>Francisellaceae</taxon>
        <taxon>Francisella</taxon>
    </lineage>
</organism>
<dbReference type="RefSeq" id="WP_066045194.1">
    <property type="nucleotide sequence ID" value="NZ_CP018093.1"/>
</dbReference>
<gene>
    <name evidence="2" type="ORF">FSC454_00120</name>
</gene>
<sequence>MKKLSKLLLGTLLTILATIIVAGCTSMNDSETGYQNGYYIAKLNHDFNDVYQATINSISSGITYDENGHAYNLLENSEINNKATITAVNNEDPNDRLEIIIAKISKNNTKIMIKCADHDDSIRSSALLDTINQQL</sequence>
<accession>A0AAC9NNE8</accession>
<protein>
    <recommendedName>
        <fullName evidence="4">DUF3568 domain-containing protein</fullName>
    </recommendedName>
</protein>
<feature type="chain" id="PRO_5042149303" description="DUF3568 domain-containing protein" evidence="1">
    <location>
        <begin position="23"/>
        <end position="135"/>
    </location>
</feature>
<dbReference type="Pfam" id="PF12092">
    <property type="entry name" value="DUF3568"/>
    <property type="match status" value="1"/>
</dbReference>
<dbReference type="PROSITE" id="PS51257">
    <property type="entry name" value="PROKAR_LIPOPROTEIN"/>
    <property type="match status" value="1"/>
</dbReference>
<dbReference type="EMBL" id="CP018093">
    <property type="protein sequence ID" value="APD49661.1"/>
    <property type="molecule type" value="Genomic_DNA"/>
</dbReference>
<feature type="signal peptide" evidence="1">
    <location>
        <begin position="1"/>
        <end position="22"/>
    </location>
</feature>
<dbReference type="InterPro" id="IPR021952">
    <property type="entry name" value="Flpp3-like"/>
</dbReference>
<evidence type="ECO:0000313" key="2">
    <source>
        <dbReference type="EMBL" id="APD49661.1"/>
    </source>
</evidence>
<proteinExistence type="predicted"/>
<evidence type="ECO:0000256" key="1">
    <source>
        <dbReference type="SAM" id="SignalP"/>
    </source>
</evidence>
<reference evidence="2 3" key="1">
    <citation type="submission" date="2016-11" db="EMBL/GenBank/DDBJ databases">
        <authorList>
            <person name="Hagglund E."/>
            <person name="Bystrom M."/>
            <person name="Naslund J."/>
            <person name="Stenberg P."/>
            <person name="Sjodin A."/>
        </authorList>
    </citation>
    <scope>NUCLEOTIDE SEQUENCE [LARGE SCALE GENOMIC DNA]</scope>
    <source>
        <strain evidence="2 3">CCUG 58020</strain>
    </source>
</reference>